<keyword evidence="2" id="KW-1185">Reference proteome</keyword>
<accession>A0A1C3NWR1</accession>
<reference evidence="2" key="1">
    <citation type="submission" date="2016-02" db="EMBL/GenBank/DDBJ databases">
        <authorList>
            <person name="Wibberg D."/>
        </authorList>
    </citation>
    <scope>NUCLEOTIDE SEQUENCE [LARGE SCALE GENOMIC DNA]</scope>
</reference>
<protein>
    <submittedName>
        <fullName evidence="1">Uncharacterized protein</fullName>
    </submittedName>
</protein>
<evidence type="ECO:0000313" key="1">
    <source>
        <dbReference type="EMBL" id="SBW21474.1"/>
    </source>
</evidence>
<name>A0A1C3NWR1_9ACTN</name>
<evidence type="ECO:0000313" key="2">
    <source>
        <dbReference type="Proteomes" id="UP000199013"/>
    </source>
</evidence>
<dbReference type="Proteomes" id="UP000199013">
    <property type="component" value="Unassembled WGS sequence"/>
</dbReference>
<dbReference type="AlphaFoldDB" id="A0A1C3NWR1"/>
<gene>
    <name evidence="1" type="ORF">FDG2_2019</name>
</gene>
<sequence length="139" mass="15765">MLGGLQSNRAQQSAWKREEYSRLRAERRAVYVRFITAARAWRAYILSPDSQIKEAATTRRIAYSDGGPAFEETVRALTEIRIIAFSSKTIEAADHYDRTIRELARVKASIHPRLVPEEVHAAYIAAEATFIQAARDELS</sequence>
<proteinExistence type="predicted"/>
<organism evidence="1 2">
    <name type="scientific">Candidatus Protofrankia californiensis</name>
    <dbReference type="NCBI Taxonomy" id="1839754"/>
    <lineage>
        <taxon>Bacteria</taxon>
        <taxon>Bacillati</taxon>
        <taxon>Actinomycetota</taxon>
        <taxon>Actinomycetes</taxon>
        <taxon>Frankiales</taxon>
        <taxon>Frankiaceae</taxon>
        <taxon>Protofrankia</taxon>
    </lineage>
</organism>
<dbReference type="EMBL" id="FLUV01000851">
    <property type="protein sequence ID" value="SBW21474.1"/>
    <property type="molecule type" value="Genomic_DNA"/>
</dbReference>